<evidence type="ECO:0000313" key="1">
    <source>
        <dbReference type="EnsemblMetazoa" id="tetur13g00040.1"/>
    </source>
</evidence>
<evidence type="ECO:0000313" key="2">
    <source>
        <dbReference type="Proteomes" id="UP000015104"/>
    </source>
</evidence>
<keyword evidence="2" id="KW-1185">Reference proteome</keyword>
<protein>
    <submittedName>
        <fullName evidence="1">Uncharacterized protein</fullName>
    </submittedName>
</protein>
<dbReference type="AlphaFoldDB" id="T1KJI2"/>
<dbReference type="HOGENOM" id="CLU_2743298_0_0_1"/>
<reference evidence="1" key="2">
    <citation type="submission" date="2015-06" db="UniProtKB">
        <authorList>
            <consortium name="EnsemblMetazoa"/>
        </authorList>
    </citation>
    <scope>IDENTIFICATION</scope>
</reference>
<accession>T1KJI2</accession>
<dbReference type="Gene3D" id="3.90.25.10">
    <property type="entry name" value="UDP-galactose 4-epimerase, domain 1"/>
    <property type="match status" value="1"/>
</dbReference>
<dbReference type="STRING" id="32264.T1KJI2"/>
<dbReference type="EMBL" id="CAEY01000161">
    <property type="status" value="NOT_ANNOTATED_CDS"/>
    <property type="molecule type" value="Genomic_DNA"/>
</dbReference>
<name>T1KJI2_TETUR</name>
<organism evidence="1 2">
    <name type="scientific">Tetranychus urticae</name>
    <name type="common">Two-spotted spider mite</name>
    <dbReference type="NCBI Taxonomy" id="32264"/>
    <lineage>
        <taxon>Eukaryota</taxon>
        <taxon>Metazoa</taxon>
        <taxon>Ecdysozoa</taxon>
        <taxon>Arthropoda</taxon>
        <taxon>Chelicerata</taxon>
        <taxon>Arachnida</taxon>
        <taxon>Acari</taxon>
        <taxon>Acariformes</taxon>
        <taxon>Trombidiformes</taxon>
        <taxon>Prostigmata</taxon>
        <taxon>Eleutherengona</taxon>
        <taxon>Raphignathae</taxon>
        <taxon>Tetranychoidea</taxon>
        <taxon>Tetranychidae</taxon>
        <taxon>Tetranychus</taxon>
    </lineage>
</organism>
<dbReference type="Proteomes" id="UP000015104">
    <property type="component" value="Unassembled WGS sequence"/>
</dbReference>
<proteinExistence type="predicted"/>
<sequence length="71" mass="8284">MTLLHQVNFRLLSVREFVEEAFKHVGKEKETGIVRVKVNAKYFRPAEVEILLGDALFHLDLPYSFPIIKLE</sequence>
<reference evidence="2" key="1">
    <citation type="submission" date="2011-08" db="EMBL/GenBank/DDBJ databases">
        <authorList>
            <person name="Rombauts S."/>
        </authorList>
    </citation>
    <scope>NUCLEOTIDE SEQUENCE</scope>
    <source>
        <strain evidence="2">London</strain>
    </source>
</reference>
<dbReference type="EnsemblMetazoa" id="tetur13g00040.1">
    <property type="protein sequence ID" value="tetur13g00040.1"/>
    <property type="gene ID" value="tetur13g00040"/>
</dbReference>
<dbReference type="eggNOG" id="KOG1372">
    <property type="taxonomic scope" value="Eukaryota"/>
</dbReference>